<gene>
    <name evidence="3" type="ORF">GCM10023093_08720</name>
</gene>
<dbReference type="Pfam" id="PF13489">
    <property type="entry name" value="Methyltransf_23"/>
    <property type="match status" value="1"/>
</dbReference>
<evidence type="ECO:0000313" key="4">
    <source>
        <dbReference type="Proteomes" id="UP001500067"/>
    </source>
</evidence>
<keyword evidence="2" id="KW-1133">Transmembrane helix</keyword>
<dbReference type="Gene3D" id="3.40.50.150">
    <property type="entry name" value="Vaccinia Virus protein VP39"/>
    <property type="match status" value="1"/>
</dbReference>
<protein>
    <recommendedName>
        <fullName evidence="5">Methyltransferase domain-containing protein</fullName>
    </recommendedName>
</protein>
<keyword evidence="2" id="KW-0812">Transmembrane</keyword>
<keyword evidence="2" id="KW-0472">Membrane</keyword>
<evidence type="ECO:0000256" key="2">
    <source>
        <dbReference type="SAM" id="Phobius"/>
    </source>
</evidence>
<dbReference type="SUPFAM" id="SSF53335">
    <property type="entry name" value="S-adenosyl-L-methionine-dependent methyltransferases"/>
    <property type="match status" value="1"/>
</dbReference>
<organism evidence="3 4">
    <name type="scientific">Nemorincola caseinilytica</name>
    <dbReference type="NCBI Taxonomy" id="2054315"/>
    <lineage>
        <taxon>Bacteria</taxon>
        <taxon>Pseudomonadati</taxon>
        <taxon>Bacteroidota</taxon>
        <taxon>Chitinophagia</taxon>
        <taxon>Chitinophagales</taxon>
        <taxon>Chitinophagaceae</taxon>
        <taxon>Nemorincola</taxon>
    </lineage>
</organism>
<name>A0ABP8N6T5_9BACT</name>
<dbReference type="EMBL" id="BAABFA010000007">
    <property type="protein sequence ID" value="GAA4462332.1"/>
    <property type="molecule type" value="Genomic_DNA"/>
</dbReference>
<accession>A0ABP8N6T5</accession>
<dbReference type="Proteomes" id="UP001500067">
    <property type="component" value="Unassembled WGS sequence"/>
</dbReference>
<dbReference type="RefSeq" id="WP_345079114.1">
    <property type="nucleotide sequence ID" value="NZ_BAABFA010000007.1"/>
</dbReference>
<comment type="caution">
    <text evidence="3">The sequence shown here is derived from an EMBL/GenBank/DDBJ whole genome shotgun (WGS) entry which is preliminary data.</text>
</comment>
<dbReference type="CDD" id="cd02440">
    <property type="entry name" value="AdoMet_MTases"/>
    <property type="match status" value="1"/>
</dbReference>
<evidence type="ECO:0008006" key="5">
    <source>
        <dbReference type="Google" id="ProtNLM"/>
    </source>
</evidence>
<feature type="transmembrane region" description="Helical" evidence="2">
    <location>
        <begin position="195"/>
        <end position="214"/>
    </location>
</feature>
<dbReference type="PANTHER" id="PTHR43861">
    <property type="entry name" value="TRANS-ACONITATE 2-METHYLTRANSFERASE-RELATED"/>
    <property type="match status" value="1"/>
</dbReference>
<dbReference type="InterPro" id="IPR029063">
    <property type="entry name" value="SAM-dependent_MTases_sf"/>
</dbReference>
<proteinExistence type="predicted"/>
<dbReference type="PANTHER" id="PTHR43861:SF3">
    <property type="entry name" value="PUTATIVE (AFU_ORTHOLOGUE AFUA_2G14390)-RELATED"/>
    <property type="match status" value="1"/>
</dbReference>
<keyword evidence="4" id="KW-1185">Reference proteome</keyword>
<evidence type="ECO:0000313" key="3">
    <source>
        <dbReference type="EMBL" id="GAA4462332.1"/>
    </source>
</evidence>
<keyword evidence="1" id="KW-0808">Transferase</keyword>
<evidence type="ECO:0000256" key="1">
    <source>
        <dbReference type="ARBA" id="ARBA00022679"/>
    </source>
</evidence>
<sequence length="239" mass="26958">MSTSLKKNVDVFNADVASNQGYMYTTEAKLSSKLANKRMTEATLEMIDKNAVTIIDIGAGDGTYSNDIYQARPQSKITGFDPAATAIKMAAQKYPHIEFSVGNLLDASTFPDKKYDVGVIRGVLHHLNDPLLAIKNSGLLSDSVIIIEPNGNNPILKQIEKRSAYHIEHEERSFSSDQLTQWCEEAGFRVERLDYIGFVPFFFPTLLTRIIYFFQPLMEKIHPLKKYFGAQIVILCRKK</sequence>
<reference evidence="4" key="1">
    <citation type="journal article" date="2019" name="Int. J. Syst. Evol. Microbiol.">
        <title>The Global Catalogue of Microorganisms (GCM) 10K type strain sequencing project: providing services to taxonomists for standard genome sequencing and annotation.</title>
        <authorList>
            <consortium name="The Broad Institute Genomics Platform"/>
            <consortium name="The Broad Institute Genome Sequencing Center for Infectious Disease"/>
            <person name="Wu L."/>
            <person name="Ma J."/>
        </authorList>
    </citation>
    <scope>NUCLEOTIDE SEQUENCE [LARGE SCALE GENOMIC DNA]</scope>
    <source>
        <strain evidence="4">JCM 32105</strain>
    </source>
</reference>